<feature type="region of interest" description="Disordered" evidence="1">
    <location>
        <begin position="1"/>
        <end position="56"/>
    </location>
</feature>
<name>A0A834FH85_ORYME</name>
<dbReference type="EMBL" id="WKFB01000143">
    <property type="protein sequence ID" value="KAF6734098.1"/>
    <property type="molecule type" value="Genomic_DNA"/>
</dbReference>
<dbReference type="AlphaFoldDB" id="A0A834FH85"/>
<dbReference type="Proteomes" id="UP000646548">
    <property type="component" value="Unassembled WGS sequence"/>
</dbReference>
<comment type="caution">
    <text evidence="2">The sequence shown here is derived from an EMBL/GenBank/DDBJ whole genome shotgun (WGS) entry which is preliminary data.</text>
</comment>
<feature type="region of interest" description="Disordered" evidence="1">
    <location>
        <begin position="94"/>
        <end position="273"/>
    </location>
</feature>
<organism evidence="2 3">
    <name type="scientific">Oryzias melastigma</name>
    <name type="common">Marine medaka</name>
    <dbReference type="NCBI Taxonomy" id="30732"/>
    <lineage>
        <taxon>Eukaryota</taxon>
        <taxon>Metazoa</taxon>
        <taxon>Chordata</taxon>
        <taxon>Craniata</taxon>
        <taxon>Vertebrata</taxon>
        <taxon>Euteleostomi</taxon>
        <taxon>Actinopterygii</taxon>
        <taxon>Neopterygii</taxon>
        <taxon>Teleostei</taxon>
        <taxon>Neoteleostei</taxon>
        <taxon>Acanthomorphata</taxon>
        <taxon>Ovalentaria</taxon>
        <taxon>Atherinomorphae</taxon>
        <taxon>Beloniformes</taxon>
        <taxon>Adrianichthyidae</taxon>
        <taxon>Oryziinae</taxon>
        <taxon>Oryzias</taxon>
    </lineage>
</organism>
<proteinExistence type="predicted"/>
<evidence type="ECO:0000313" key="3">
    <source>
        <dbReference type="Proteomes" id="UP000646548"/>
    </source>
</evidence>
<evidence type="ECO:0000313" key="2">
    <source>
        <dbReference type="EMBL" id="KAF6734098.1"/>
    </source>
</evidence>
<protein>
    <submittedName>
        <fullName evidence="2">Uncharacterized protein</fullName>
    </submittedName>
</protein>
<accession>A0A834FH85</accession>
<reference evidence="2" key="1">
    <citation type="journal article" name="BMC Genomics">
        <title>Long-read sequencing and de novo genome assembly of marine medaka (Oryzias melastigma).</title>
        <authorList>
            <person name="Liang P."/>
            <person name="Saqib H.S.A."/>
            <person name="Ni X."/>
            <person name="Shen Y."/>
        </authorList>
    </citation>
    <scope>NUCLEOTIDE SEQUENCE</scope>
    <source>
        <strain evidence="2">Bigg-433</strain>
    </source>
</reference>
<evidence type="ECO:0000256" key="1">
    <source>
        <dbReference type="SAM" id="MobiDB-lite"/>
    </source>
</evidence>
<sequence>MAEPEPVATHRRGGNAPGGGRAKRPGGGSHKWIPPAPGRQPLPDGLNPPSGLRGPHPFTSQRFHALLNSLFKVLFNFPLRVWWGGERGVGPEADLPPPPLLSWSGQSRAPSASRGVTPHTPAGAADVPAPTSRLPRGPRGRIAGSAETRGSTGGRDQHTPGTEAGGAGGAKAPLPPARKRRGKEGGEGVTRGESGARVAPGHFPGLHLGGRRTRSASCDGPSRGATPRPSASGSGGEPRLIAKRPSDRRSPGRNPGPQGAFEVSMINVSCNSH</sequence>
<feature type="compositionally biased region" description="Gly residues" evidence="1">
    <location>
        <begin position="15"/>
        <end position="29"/>
    </location>
</feature>
<gene>
    <name evidence="2" type="ORF">FQA47_011475</name>
</gene>